<reference evidence="2" key="1">
    <citation type="journal article" date="2023" name="Mol. Phylogenet. Evol.">
        <title>Genome-scale phylogeny and comparative genomics of the fungal order Sordariales.</title>
        <authorList>
            <person name="Hensen N."/>
            <person name="Bonometti L."/>
            <person name="Westerberg I."/>
            <person name="Brannstrom I.O."/>
            <person name="Guillou S."/>
            <person name="Cros-Aarteil S."/>
            <person name="Calhoun S."/>
            <person name="Haridas S."/>
            <person name="Kuo A."/>
            <person name="Mondo S."/>
            <person name="Pangilinan J."/>
            <person name="Riley R."/>
            <person name="LaButti K."/>
            <person name="Andreopoulos B."/>
            <person name="Lipzen A."/>
            <person name="Chen C."/>
            <person name="Yan M."/>
            <person name="Daum C."/>
            <person name="Ng V."/>
            <person name="Clum A."/>
            <person name="Steindorff A."/>
            <person name="Ohm R.A."/>
            <person name="Martin F."/>
            <person name="Silar P."/>
            <person name="Natvig D.O."/>
            <person name="Lalanne C."/>
            <person name="Gautier V."/>
            <person name="Ament-Velasquez S.L."/>
            <person name="Kruys A."/>
            <person name="Hutchinson M.I."/>
            <person name="Powell A.J."/>
            <person name="Barry K."/>
            <person name="Miller A.N."/>
            <person name="Grigoriev I.V."/>
            <person name="Debuchy R."/>
            <person name="Gladieux P."/>
            <person name="Hiltunen Thoren M."/>
            <person name="Johannesson H."/>
        </authorList>
    </citation>
    <scope>NUCLEOTIDE SEQUENCE</scope>
    <source>
        <strain evidence="2">CBS 141.50</strain>
    </source>
</reference>
<dbReference type="EMBL" id="MU853607">
    <property type="protein sequence ID" value="KAK4141695.1"/>
    <property type="molecule type" value="Genomic_DNA"/>
</dbReference>
<proteinExistence type="predicted"/>
<dbReference type="AlphaFoldDB" id="A0AAN6ZJM1"/>
<sequence length="401" mass="40531">MRFTSALALGSALLQTQPILAHPSSGCGVRRAAYIITNEEENSVVSIPIASNGLLGEGSKIATGGAGGIGISGATGQPAAVDGLASQSSVTVAGSTLFAVNPGSNTVTQFSINKSDPTKLTRVGHPVKVPGEFPNTVAASTKYRIVCVGTSGVINGVSCAPFTPAGGIGTFDALRPFDLKQTTPPVGPTNTVSQVFFSNDERTLFSIVKGDPPQNTTGFLAAFPVEAAWGPGAKASVSAKGTRSSPEGTAVLFGSFVIPGSSDIFVTDASFGAAVLSVGTDLKATTKGRGAIDGQAATCWSTYSPATKTAFVTDVAVDRLVEVSVTDASILNVIDLSANGQSGMIDLRALDEWIYVLAPGNNVTEPAVVVVDATTRKQVQVKGLGSLGVTGRGQGLAVLGA</sequence>
<gene>
    <name evidence="2" type="ORF">C8A04DRAFT_30682</name>
</gene>
<dbReference type="GeneID" id="87818089"/>
<keyword evidence="3" id="KW-1185">Reference proteome</keyword>
<evidence type="ECO:0000313" key="3">
    <source>
        <dbReference type="Proteomes" id="UP001302676"/>
    </source>
</evidence>
<evidence type="ECO:0000256" key="1">
    <source>
        <dbReference type="SAM" id="SignalP"/>
    </source>
</evidence>
<dbReference type="Proteomes" id="UP001302676">
    <property type="component" value="Unassembled WGS sequence"/>
</dbReference>
<dbReference type="RefSeq" id="XP_062635066.1">
    <property type="nucleotide sequence ID" value="XM_062781476.1"/>
</dbReference>
<name>A0AAN6ZJM1_9PEZI</name>
<dbReference type="InterPro" id="IPR015943">
    <property type="entry name" value="WD40/YVTN_repeat-like_dom_sf"/>
</dbReference>
<dbReference type="Gene3D" id="2.130.10.10">
    <property type="entry name" value="YVTN repeat-like/Quinoprotein amine dehydrogenase"/>
    <property type="match status" value="1"/>
</dbReference>
<reference evidence="2" key="2">
    <citation type="submission" date="2023-05" db="EMBL/GenBank/DDBJ databases">
        <authorList>
            <consortium name="Lawrence Berkeley National Laboratory"/>
            <person name="Steindorff A."/>
            <person name="Hensen N."/>
            <person name="Bonometti L."/>
            <person name="Westerberg I."/>
            <person name="Brannstrom I.O."/>
            <person name="Guillou S."/>
            <person name="Cros-Aarteil S."/>
            <person name="Calhoun S."/>
            <person name="Haridas S."/>
            <person name="Kuo A."/>
            <person name="Mondo S."/>
            <person name="Pangilinan J."/>
            <person name="Riley R."/>
            <person name="Labutti K."/>
            <person name="Andreopoulos B."/>
            <person name="Lipzen A."/>
            <person name="Chen C."/>
            <person name="Yanf M."/>
            <person name="Daum C."/>
            <person name="Ng V."/>
            <person name="Clum A."/>
            <person name="Ohm R."/>
            <person name="Martin F."/>
            <person name="Silar P."/>
            <person name="Natvig D."/>
            <person name="Lalanne C."/>
            <person name="Gautier V."/>
            <person name="Ament-Velasquez S.L."/>
            <person name="Kruys A."/>
            <person name="Hutchinson M.I."/>
            <person name="Powell A.J."/>
            <person name="Barry K."/>
            <person name="Miller A.N."/>
            <person name="Grigoriev I.V."/>
            <person name="Debuchy R."/>
            <person name="Gladieux P."/>
            <person name="Thoren M.H."/>
            <person name="Johannesson H."/>
        </authorList>
    </citation>
    <scope>NUCLEOTIDE SEQUENCE</scope>
    <source>
        <strain evidence="2">CBS 141.50</strain>
    </source>
</reference>
<feature type="signal peptide" evidence="1">
    <location>
        <begin position="1"/>
        <end position="21"/>
    </location>
</feature>
<feature type="chain" id="PRO_5043052125" evidence="1">
    <location>
        <begin position="22"/>
        <end position="401"/>
    </location>
</feature>
<comment type="caution">
    <text evidence="2">The sequence shown here is derived from an EMBL/GenBank/DDBJ whole genome shotgun (WGS) entry which is preliminary data.</text>
</comment>
<protein>
    <submittedName>
        <fullName evidence="2">3-carboxymuconate cyclase</fullName>
    </submittedName>
</protein>
<evidence type="ECO:0000313" key="2">
    <source>
        <dbReference type="EMBL" id="KAK4141695.1"/>
    </source>
</evidence>
<organism evidence="2 3">
    <name type="scientific">Dichotomopilus funicola</name>
    <dbReference type="NCBI Taxonomy" id="1934379"/>
    <lineage>
        <taxon>Eukaryota</taxon>
        <taxon>Fungi</taxon>
        <taxon>Dikarya</taxon>
        <taxon>Ascomycota</taxon>
        <taxon>Pezizomycotina</taxon>
        <taxon>Sordariomycetes</taxon>
        <taxon>Sordariomycetidae</taxon>
        <taxon>Sordariales</taxon>
        <taxon>Chaetomiaceae</taxon>
        <taxon>Dichotomopilus</taxon>
    </lineage>
</organism>
<keyword evidence="1" id="KW-0732">Signal</keyword>
<dbReference type="SUPFAM" id="SSF75011">
    <property type="entry name" value="3-carboxy-cis,cis-mucoante lactonizing enzyme"/>
    <property type="match status" value="1"/>
</dbReference>
<accession>A0AAN6ZJM1</accession>